<evidence type="ECO:0000259" key="2">
    <source>
        <dbReference type="Pfam" id="PF05225"/>
    </source>
</evidence>
<dbReference type="Proteomes" id="UP000770661">
    <property type="component" value="Unassembled WGS sequence"/>
</dbReference>
<sequence>MVKNYKKKQNTGRLQYSQDDMVAAVLDVNEGMSERAASAKHNAPQSTLHHRICGHVQSPGQSGRSTALLQIEEVALAQNLATMGDFGLAFDLSEMRMFVKVHLDTMHRSIPQFADNLPGVDWAHGFMQRHKDLRSTRHCQNINRKRAAVSEVICQKYFDNLQTSIADIEPHLIINYDETNLTDDPKTKLMIFRKGTKHPERIMNTTKSSTSIMFSVTATGMLLDPYVVFKGERLQDSWIMCGPLNTHYNVT</sequence>
<dbReference type="Gene3D" id="1.10.10.60">
    <property type="entry name" value="Homeodomain-like"/>
    <property type="match status" value="1"/>
</dbReference>
<dbReference type="Pfam" id="PF05225">
    <property type="entry name" value="HTH_psq"/>
    <property type="match status" value="1"/>
</dbReference>
<feature type="domain" description="HTH psq-type" evidence="2">
    <location>
        <begin position="18"/>
        <end position="57"/>
    </location>
</feature>
<name>A0A8J8WCM0_CHIOP</name>
<dbReference type="InterPro" id="IPR009057">
    <property type="entry name" value="Homeodomain-like_sf"/>
</dbReference>
<dbReference type="InterPro" id="IPR007889">
    <property type="entry name" value="HTH_Psq"/>
</dbReference>
<comment type="caution">
    <text evidence="3">The sequence shown here is derived from an EMBL/GenBank/DDBJ whole genome shotgun (WGS) entry which is preliminary data.</text>
</comment>
<proteinExistence type="predicted"/>
<dbReference type="SUPFAM" id="SSF46689">
    <property type="entry name" value="Homeodomain-like"/>
    <property type="match status" value="1"/>
</dbReference>
<dbReference type="GO" id="GO:0005634">
    <property type="term" value="C:nucleus"/>
    <property type="evidence" value="ECO:0007669"/>
    <property type="project" value="UniProtKB-SubCell"/>
</dbReference>
<dbReference type="GO" id="GO:0003677">
    <property type="term" value="F:DNA binding"/>
    <property type="evidence" value="ECO:0007669"/>
    <property type="project" value="InterPro"/>
</dbReference>
<accession>A0A8J8WCM0</accession>
<organism evidence="3 4">
    <name type="scientific">Chionoecetes opilio</name>
    <name type="common">Atlantic snow crab</name>
    <name type="synonym">Cancer opilio</name>
    <dbReference type="NCBI Taxonomy" id="41210"/>
    <lineage>
        <taxon>Eukaryota</taxon>
        <taxon>Metazoa</taxon>
        <taxon>Ecdysozoa</taxon>
        <taxon>Arthropoda</taxon>
        <taxon>Crustacea</taxon>
        <taxon>Multicrustacea</taxon>
        <taxon>Malacostraca</taxon>
        <taxon>Eumalacostraca</taxon>
        <taxon>Eucarida</taxon>
        <taxon>Decapoda</taxon>
        <taxon>Pleocyemata</taxon>
        <taxon>Brachyura</taxon>
        <taxon>Eubrachyura</taxon>
        <taxon>Majoidea</taxon>
        <taxon>Majidae</taxon>
        <taxon>Chionoecetes</taxon>
    </lineage>
</organism>
<evidence type="ECO:0000313" key="3">
    <source>
        <dbReference type="EMBL" id="KAG0695202.1"/>
    </source>
</evidence>
<dbReference type="EMBL" id="JACEEZ010026043">
    <property type="protein sequence ID" value="KAG0695202.1"/>
    <property type="molecule type" value="Genomic_DNA"/>
</dbReference>
<keyword evidence="4" id="KW-1185">Reference proteome</keyword>
<evidence type="ECO:0000256" key="1">
    <source>
        <dbReference type="ARBA" id="ARBA00004123"/>
    </source>
</evidence>
<gene>
    <name evidence="3" type="ORF">GWK47_027004</name>
</gene>
<dbReference type="AlphaFoldDB" id="A0A8J8WCM0"/>
<evidence type="ECO:0000313" key="4">
    <source>
        <dbReference type="Proteomes" id="UP000770661"/>
    </source>
</evidence>
<reference evidence="3" key="1">
    <citation type="submission" date="2020-07" db="EMBL/GenBank/DDBJ databases">
        <title>The High-quality genome of the commercially important snow crab, Chionoecetes opilio.</title>
        <authorList>
            <person name="Jeong J.-H."/>
            <person name="Ryu S."/>
        </authorList>
    </citation>
    <scope>NUCLEOTIDE SEQUENCE</scope>
    <source>
        <strain evidence="3">MADBK_172401_WGS</strain>
        <tissue evidence="3">Digestive gland</tissue>
    </source>
</reference>
<comment type="subcellular location">
    <subcellularLocation>
        <location evidence="1">Nucleus</location>
    </subcellularLocation>
</comment>
<dbReference type="OrthoDB" id="8193167at2759"/>
<protein>
    <recommendedName>
        <fullName evidence="2">HTH psq-type domain-containing protein</fullName>
    </recommendedName>
</protein>